<gene>
    <name evidence="2" type="ORF">E7Y31_23040</name>
</gene>
<feature type="region of interest" description="Disordered" evidence="1">
    <location>
        <begin position="83"/>
        <end position="119"/>
    </location>
</feature>
<feature type="non-terminal residue" evidence="2">
    <location>
        <position position="119"/>
    </location>
</feature>
<name>A0A4V3YVF6_9ACTN</name>
<evidence type="ECO:0000256" key="1">
    <source>
        <dbReference type="SAM" id="MobiDB-lite"/>
    </source>
</evidence>
<protein>
    <submittedName>
        <fullName evidence="2">Uncharacterized protein</fullName>
    </submittedName>
</protein>
<sequence length="119" mass="12735">MIAALTGDAVLSRKGLTAGVWATRLRWYAGGATLLLNSWESWASADPAVIVVHTIPPTLLFVLAEAASPYRVRFAETVRLAAEESADRRGETAGRLWGDSAPDLQESADRVATQSAGWP</sequence>
<comment type="caution">
    <text evidence="2">The sequence shown here is derived from an EMBL/GenBank/DDBJ whole genome shotgun (WGS) entry which is preliminary data.</text>
</comment>
<reference evidence="2 3" key="1">
    <citation type="submission" date="2019-04" db="EMBL/GenBank/DDBJ databases">
        <title>Draft genome sequences for three unisolated Alnus-infective Frankia Sp+ strains, AgTrS, AiOr and AvVan, the first sequenced Frankia strains able to sporulate in-planta.</title>
        <authorList>
            <person name="Bethencourt L."/>
            <person name="Vautrin F."/>
            <person name="Taib N."/>
            <person name="Dubost A."/>
            <person name="Castro-Garcia L."/>
            <person name="Imbaud O."/>
            <person name="Abrouk D."/>
            <person name="Fournier P."/>
            <person name="Briolay J."/>
            <person name="Nguyen A."/>
            <person name="Normand P."/>
            <person name="Fernandez M.P."/>
            <person name="Brochier-Armanet C."/>
            <person name="Herrera-Belaroussi A."/>
        </authorList>
    </citation>
    <scope>NUCLEOTIDE SEQUENCE [LARGE SCALE GENOMIC DNA]</scope>
    <source>
        <strain evidence="2 3">AvVan</strain>
    </source>
</reference>
<keyword evidence="3" id="KW-1185">Reference proteome</keyword>
<organism evidence="2 3">
    <name type="scientific">Candidatus Frankia alpina</name>
    <dbReference type="NCBI Taxonomy" id="2699483"/>
    <lineage>
        <taxon>Bacteria</taxon>
        <taxon>Bacillati</taxon>
        <taxon>Actinomycetota</taxon>
        <taxon>Actinomycetes</taxon>
        <taxon>Frankiales</taxon>
        <taxon>Frankiaceae</taxon>
        <taxon>Frankia</taxon>
    </lineage>
</organism>
<accession>A0A4V3YVF6</accession>
<evidence type="ECO:0000313" key="3">
    <source>
        <dbReference type="Proteomes" id="UP000305282"/>
    </source>
</evidence>
<dbReference type="Proteomes" id="UP000305282">
    <property type="component" value="Unassembled WGS sequence"/>
</dbReference>
<evidence type="ECO:0000313" key="2">
    <source>
        <dbReference type="EMBL" id="THJ27172.1"/>
    </source>
</evidence>
<dbReference type="AlphaFoldDB" id="A0A4V3YVF6"/>
<dbReference type="EMBL" id="SSXH01001056">
    <property type="protein sequence ID" value="THJ27172.1"/>
    <property type="molecule type" value="Genomic_DNA"/>
</dbReference>
<feature type="compositionally biased region" description="Basic and acidic residues" evidence="1">
    <location>
        <begin position="83"/>
        <end position="92"/>
    </location>
</feature>
<proteinExistence type="predicted"/>